<accession>A9DIA8</accession>
<dbReference type="AlphaFoldDB" id="A9DIA8"/>
<keyword evidence="2" id="KW-1185">Reference proteome</keyword>
<reference evidence="1 2" key="1">
    <citation type="journal article" date="2011" name="J. Bacteriol.">
        <title>Genome sequence of the algicidal bacterium Kordia algicida OT-1.</title>
        <authorList>
            <person name="Lee H.S."/>
            <person name="Kang S.G."/>
            <person name="Kwon K.K."/>
            <person name="Lee J.H."/>
            <person name="Kim S.J."/>
        </authorList>
    </citation>
    <scope>NUCLEOTIDE SEQUENCE [LARGE SCALE GENOMIC DNA]</scope>
    <source>
        <strain evidence="1 2">OT-1</strain>
    </source>
</reference>
<evidence type="ECO:0000313" key="2">
    <source>
        <dbReference type="Proteomes" id="UP000002945"/>
    </source>
</evidence>
<evidence type="ECO:0000313" key="1">
    <source>
        <dbReference type="EMBL" id="EDP97865.1"/>
    </source>
</evidence>
<dbReference type="HOGENOM" id="CLU_1956711_0_0_10"/>
<name>A9DIA8_9FLAO</name>
<organism evidence="1 2">
    <name type="scientific">Kordia algicida OT-1</name>
    <dbReference type="NCBI Taxonomy" id="391587"/>
    <lineage>
        <taxon>Bacteria</taxon>
        <taxon>Pseudomonadati</taxon>
        <taxon>Bacteroidota</taxon>
        <taxon>Flavobacteriia</taxon>
        <taxon>Flavobacteriales</taxon>
        <taxon>Flavobacteriaceae</taxon>
        <taxon>Kordia</taxon>
    </lineage>
</organism>
<dbReference type="Proteomes" id="UP000002945">
    <property type="component" value="Unassembled WGS sequence"/>
</dbReference>
<dbReference type="EMBL" id="ABIB01000001">
    <property type="protein sequence ID" value="EDP97865.1"/>
    <property type="molecule type" value="Genomic_DNA"/>
</dbReference>
<dbReference type="RefSeq" id="WP_007094879.1">
    <property type="nucleotide sequence ID" value="NZ_CP142125.1"/>
</dbReference>
<gene>
    <name evidence="1" type="ORF">KAOT1_11647</name>
</gene>
<dbReference type="OrthoDB" id="1162208at2"/>
<dbReference type="STRING" id="391587.KAOT1_11647"/>
<comment type="caution">
    <text evidence="1">The sequence shown here is derived from an EMBL/GenBank/DDBJ whole genome shotgun (WGS) entry which is preliminary data.</text>
</comment>
<proteinExistence type="predicted"/>
<protein>
    <submittedName>
        <fullName evidence="1">Uncharacterized protein</fullName>
    </submittedName>
</protein>
<dbReference type="eggNOG" id="ENOG50324C6">
    <property type="taxonomic scope" value="Bacteria"/>
</dbReference>
<sequence length="128" mass="14694">MENLIAIKNNYNSLDKLYLFLESESDFECTKEYDIWEQRTDAKGQLAECILIKKSGMHAIKLFFVNDNTVKINHIIPNKMLHAYFGKSVKARRNIIEIVAGFIKQALLKGSQEKAFKELENVIQKAAA</sequence>